<evidence type="ECO:0000256" key="1">
    <source>
        <dbReference type="SAM" id="Phobius"/>
    </source>
</evidence>
<evidence type="ECO:0000313" key="3">
    <source>
        <dbReference type="Proteomes" id="UP001058016"/>
    </source>
</evidence>
<feature type="transmembrane region" description="Helical" evidence="1">
    <location>
        <begin position="33"/>
        <end position="51"/>
    </location>
</feature>
<keyword evidence="1" id="KW-0472">Membrane</keyword>
<evidence type="ECO:0000313" key="2">
    <source>
        <dbReference type="EMBL" id="UUF06357.1"/>
    </source>
</evidence>
<reference evidence="2 3" key="1">
    <citation type="submission" date="2021-03" db="EMBL/GenBank/DDBJ databases">
        <title>Comparative Genomics and Metabolomics in the genus Turicibacter.</title>
        <authorList>
            <person name="Maki J."/>
            <person name="Looft T."/>
        </authorList>
    </citation>
    <scope>NUCLEOTIDE SEQUENCE [LARGE SCALE GENOMIC DNA]</scope>
    <source>
        <strain evidence="2 3">MMM721</strain>
    </source>
</reference>
<organism evidence="2 3">
    <name type="scientific">Turicibacter bilis</name>
    <dbReference type="NCBI Taxonomy" id="2735723"/>
    <lineage>
        <taxon>Bacteria</taxon>
        <taxon>Bacillati</taxon>
        <taxon>Bacillota</taxon>
        <taxon>Erysipelotrichia</taxon>
        <taxon>Erysipelotrichales</taxon>
        <taxon>Turicibacteraceae</taxon>
        <taxon>Turicibacter</taxon>
    </lineage>
</organism>
<accession>A0ABY5JI40</accession>
<dbReference type="Proteomes" id="UP001058016">
    <property type="component" value="Chromosome"/>
</dbReference>
<dbReference type="RefSeq" id="WP_212725841.1">
    <property type="nucleotide sequence ID" value="NZ_CP071249.1"/>
</dbReference>
<keyword evidence="3" id="KW-1185">Reference proteome</keyword>
<protein>
    <submittedName>
        <fullName evidence="2">Uncharacterized protein</fullName>
    </submittedName>
</protein>
<sequence length="58" mass="6952">MIRERWIITIYVYLSYSFFKHHIMEERAFDGQCFLGFGMAALFVISVYQMFSSLVKDD</sequence>
<name>A0ABY5JI40_9FIRM</name>
<keyword evidence="1" id="KW-1133">Transmembrane helix</keyword>
<dbReference type="EMBL" id="CP071249">
    <property type="protein sequence ID" value="UUF06357.1"/>
    <property type="molecule type" value="Genomic_DNA"/>
</dbReference>
<gene>
    <name evidence="2" type="ORF">J0J69_01845</name>
</gene>
<proteinExistence type="predicted"/>
<keyword evidence="1" id="KW-0812">Transmembrane</keyword>